<dbReference type="InterPro" id="IPR018946">
    <property type="entry name" value="PhoD-like_MPP"/>
</dbReference>
<dbReference type="Gene3D" id="2.60.40.380">
    <property type="entry name" value="Purple acid phosphatase-like, N-terminal"/>
    <property type="match status" value="1"/>
</dbReference>
<dbReference type="InterPro" id="IPR038607">
    <property type="entry name" value="PhoD-like_sf"/>
</dbReference>
<evidence type="ECO:0000313" key="4">
    <source>
        <dbReference type="Proteomes" id="UP001302494"/>
    </source>
</evidence>
<proteinExistence type="predicted"/>
<dbReference type="AlphaFoldDB" id="A0AA96GJ96"/>
<dbReference type="InterPro" id="IPR032093">
    <property type="entry name" value="PhoD_N"/>
</dbReference>
<evidence type="ECO:0000259" key="2">
    <source>
        <dbReference type="Pfam" id="PF16655"/>
    </source>
</evidence>
<gene>
    <name evidence="3" type="ORF">PQG83_16605</name>
</gene>
<dbReference type="InterPro" id="IPR029052">
    <property type="entry name" value="Metallo-depent_PP-like"/>
</dbReference>
<organism evidence="3 4">
    <name type="scientific">Candidatus Nitrospira neomarina</name>
    <dbReference type="NCBI Taxonomy" id="3020899"/>
    <lineage>
        <taxon>Bacteria</taxon>
        <taxon>Pseudomonadati</taxon>
        <taxon>Nitrospirota</taxon>
        <taxon>Nitrospiria</taxon>
        <taxon>Nitrospirales</taxon>
        <taxon>Nitrospiraceae</taxon>
        <taxon>Nitrospira</taxon>
    </lineage>
</organism>
<dbReference type="InterPro" id="IPR052900">
    <property type="entry name" value="Phospholipid_Metab_Enz"/>
</dbReference>
<feature type="domain" description="Phospholipase D N-terminal" evidence="2">
    <location>
        <begin position="53"/>
        <end position="120"/>
    </location>
</feature>
<dbReference type="PROSITE" id="PS51257">
    <property type="entry name" value="PROKAR_LIPOPROTEIN"/>
    <property type="match status" value="1"/>
</dbReference>
<dbReference type="CDD" id="cd07389">
    <property type="entry name" value="MPP_PhoD"/>
    <property type="match status" value="1"/>
</dbReference>
<dbReference type="Pfam" id="PF09423">
    <property type="entry name" value="PhoD"/>
    <property type="match status" value="1"/>
</dbReference>
<evidence type="ECO:0000259" key="1">
    <source>
        <dbReference type="Pfam" id="PF09423"/>
    </source>
</evidence>
<name>A0AA96GJ96_9BACT</name>
<dbReference type="Gene3D" id="3.60.21.70">
    <property type="entry name" value="PhoD-like phosphatase"/>
    <property type="match status" value="1"/>
</dbReference>
<sequence>MKTASRSVTDWRLAPADMKEWVLLICFCGVLGGCASIESPDSAEQRGSEFNCAVGDVTPHEAIVWLQTTGAQTLKIQYSTDPQWSTFYETIMVSTSPKTDFTAHIPLAGLTPKTRYWYRSLVPGNDPGRPCQFITAPLEDDVTTVTFVVGGDTRHSFQPFSIMETMRMMSPDFFVFLGDTIYADKDTPARELSGYWHKYRENRDGFVRRLIAETSVYAMWDDHEVDSDFTSTNPLMPIGRQAFFTYWPIRQYTPDPTRLYRTFRWGKAVELFLLDTRQYRNPRTNTMLGADQKQWLLTQLESSSARFKFIISSVPFSDPRVDKWGEYPDERDEILGFIDKMGITGVLFLAGDVHLGAVSRMPGLTDRKEFIFGPLAAQMNYKISNREPRFEYFNDASRNFGKITVDPNGLKPSVHIEWFDANKTLLHQVILEEN</sequence>
<dbReference type="EMBL" id="CP116968">
    <property type="protein sequence ID" value="WNM61360.1"/>
    <property type="molecule type" value="Genomic_DNA"/>
</dbReference>
<dbReference type="RefSeq" id="WP_312743404.1">
    <property type="nucleotide sequence ID" value="NZ_CP116968.1"/>
</dbReference>
<dbReference type="PANTHER" id="PTHR43606">
    <property type="entry name" value="PHOSPHATASE, PUTATIVE (AFU_ORTHOLOGUE AFUA_6G08710)-RELATED"/>
    <property type="match status" value="1"/>
</dbReference>
<dbReference type="KEGG" id="nneo:PQG83_16605"/>
<evidence type="ECO:0000313" key="3">
    <source>
        <dbReference type="EMBL" id="WNM61360.1"/>
    </source>
</evidence>
<accession>A0AA96GJ96</accession>
<dbReference type="SUPFAM" id="SSF56300">
    <property type="entry name" value="Metallo-dependent phosphatases"/>
    <property type="match status" value="1"/>
</dbReference>
<dbReference type="PANTHER" id="PTHR43606:SF1">
    <property type="entry name" value="PHOD-LIKE PHOSPHATASE METALLOPHOSPHATASE DOMAIN-CONTAINING PROTEIN"/>
    <property type="match status" value="1"/>
</dbReference>
<keyword evidence="4" id="KW-1185">Reference proteome</keyword>
<dbReference type="Proteomes" id="UP001302494">
    <property type="component" value="Chromosome"/>
</dbReference>
<dbReference type="Pfam" id="PF16655">
    <property type="entry name" value="PhoD_N"/>
    <property type="match status" value="1"/>
</dbReference>
<feature type="domain" description="PhoD-like phosphatase metallophosphatase" evidence="1">
    <location>
        <begin position="158"/>
        <end position="382"/>
    </location>
</feature>
<protein>
    <submittedName>
        <fullName evidence="3">Alkaline phosphatase D family protein</fullName>
    </submittedName>
</protein>
<reference evidence="3 4" key="1">
    <citation type="submission" date="2023-01" db="EMBL/GenBank/DDBJ databases">
        <title>Cultivation and genomic characterization of new, ubiquitous marine nitrite-oxidizing bacteria from the Nitrospirales.</title>
        <authorList>
            <person name="Mueller A.J."/>
            <person name="Daebeler A."/>
            <person name="Herbold C.W."/>
            <person name="Kirkegaard R.H."/>
            <person name="Daims H."/>
        </authorList>
    </citation>
    <scope>NUCLEOTIDE SEQUENCE [LARGE SCALE GENOMIC DNA]</scope>
    <source>
        <strain evidence="3 4">DK</strain>
    </source>
</reference>